<dbReference type="EMBL" id="FUYE01000007">
    <property type="protein sequence ID" value="SKA96991.1"/>
    <property type="molecule type" value="Genomic_DNA"/>
</dbReference>
<dbReference type="RefSeq" id="WP_078813706.1">
    <property type="nucleotide sequence ID" value="NZ_FUYE01000007.1"/>
</dbReference>
<evidence type="ECO:0000313" key="2">
    <source>
        <dbReference type="Proteomes" id="UP000190774"/>
    </source>
</evidence>
<sequence length="130" mass="14609">MNLRRFYLVGLGLILVCLTGCDSGEVWRSGSYSVYWIDISTDLTLGRNLGGGSSIGRVMPQVFAVGEDADWIVAARHPESDRFTDEFFYFAKAEDGPYKNADEVVKGPFTRAQFEQLRKELGLPGWTKEF</sequence>
<dbReference type="OrthoDB" id="1077692at2"/>
<dbReference type="Proteomes" id="UP000190774">
    <property type="component" value="Unassembled WGS sequence"/>
</dbReference>
<organism evidence="1 2">
    <name type="scientific">Prosthecobacter debontii</name>
    <dbReference type="NCBI Taxonomy" id="48467"/>
    <lineage>
        <taxon>Bacteria</taxon>
        <taxon>Pseudomonadati</taxon>
        <taxon>Verrucomicrobiota</taxon>
        <taxon>Verrucomicrobiia</taxon>
        <taxon>Verrucomicrobiales</taxon>
        <taxon>Verrucomicrobiaceae</taxon>
        <taxon>Prosthecobacter</taxon>
    </lineage>
</organism>
<gene>
    <name evidence="1" type="ORF">SAMN02745166_02511</name>
</gene>
<protein>
    <submittedName>
        <fullName evidence="1">Uncharacterized protein</fullName>
    </submittedName>
</protein>
<proteinExistence type="predicted"/>
<name>A0A1T4Y6S1_9BACT</name>
<dbReference type="AlphaFoldDB" id="A0A1T4Y6S1"/>
<dbReference type="STRING" id="48467.SAMN02745166_02511"/>
<keyword evidence="2" id="KW-1185">Reference proteome</keyword>
<reference evidence="2" key="1">
    <citation type="submission" date="2017-02" db="EMBL/GenBank/DDBJ databases">
        <authorList>
            <person name="Varghese N."/>
            <person name="Submissions S."/>
        </authorList>
    </citation>
    <scope>NUCLEOTIDE SEQUENCE [LARGE SCALE GENOMIC DNA]</scope>
    <source>
        <strain evidence="2">ATCC 700200</strain>
    </source>
</reference>
<evidence type="ECO:0000313" key="1">
    <source>
        <dbReference type="EMBL" id="SKA96991.1"/>
    </source>
</evidence>
<accession>A0A1T4Y6S1</accession>